<accession>Q7V650</accession>
<dbReference type="PANTHER" id="PTHR30005">
    <property type="entry name" value="EXOPOLYPHOSPHATASE"/>
    <property type="match status" value="1"/>
</dbReference>
<feature type="domain" description="Ppx/GppA phosphatase C-terminal" evidence="3">
    <location>
        <begin position="370"/>
        <end position="546"/>
    </location>
</feature>
<dbReference type="PANTHER" id="PTHR30005:SF0">
    <property type="entry name" value="RETROGRADE REGULATION PROTEIN 2"/>
    <property type="match status" value="1"/>
</dbReference>
<dbReference type="InterPro" id="IPR043129">
    <property type="entry name" value="ATPase_NBD"/>
</dbReference>
<dbReference type="Gene3D" id="3.30.420.150">
    <property type="entry name" value="Exopolyphosphatase. Domain 2"/>
    <property type="match status" value="1"/>
</dbReference>
<dbReference type="Proteomes" id="UP000001423">
    <property type="component" value="Chromosome"/>
</dbReference>
<evidence type="ECO:0000259" key="2">
    <source>
        <dbReference type="Pfam" id="PF02541"/>
    </source>
</evidence>
<dbReference type="EC" id="3.6.1.11" evidence="4"/>
<reference evidence="4 5" key="1">
    <citation type="journal article" date="2003" name="Nature">
        <title>Genome divergence in two Prochlorococcus ecotypes reflects oceanic niche differentiation.</title>
        <authorList>
            <person name="Rocap G."/>
            <person name="Larimer F.W."/>
            <person name="Lamerdin J.E."/>
            <person name="Malfatti S."/>
            <person name="Chain P."/>
            <person name="Ahlgren N.A."/>
            <person name="Arellano A."/>
            <person name="Coleman M."/>
            <person name="Hauser L."/>
            <person name="Hess W.R."/>
            <person name="Johnson Z.I."/>
            <person name="Land M.L."/>
            <person name="Lindell D."/>
            <person name="Post A.F."/>
            <person name="Regala W."/>
            <person name="Shah M."/>
            <person name="Shaw S.L."/>
            <person name="Steglich C."/>
            <person name="Sullivan M.B."/>
            <person name="Ting C.S."/>
            <person name="Tolonen A."/>
            <person name="Webb E.A."/>
            <person name="Zinser E.R."/>
            <person name="Chisholm S.W."/>
        </authorList>
    </citation>
    <scope>NUCLEOTIDE SEQUENCE [LARGE SCALE GENOMIC DNA]</scope>
    <source>
        <strain evidence="5">MIT 9313</strain>
    </source>
</reference>
<gene>
    <name evidence="4" type="primary">ppx</name>
    <name evidence="4" type="ordered locus">PMT_1327</name>
</gene>
<dbReference type="GO" id="GO:0004309">
    <property type="term" value="F:exopolyphosphatase activity"/>
    <property type="evidence" value="ECO:0007669"/>
    <property type="project" value="UniProtKB-EC"/>
</dbReference>
<dbReference type="Gene3D" id="3.30.420.40">
    <property type="match status" value="1"/>
</dbReference>
<evidence type="ECO:0000313" key="4">
    <source>
        <dbReference type="EMBL" id="CAE21502.1"/>
    </source>
</evidence>
<dbReference type="Gene3D" id="1.10.3210.10">
    <property type="entry name" value="Hypothetical protein af1432"/>
    <property type="match status" value="1"/>
</dbReference>
<dbReference type="HOGENOM" id="CLU_025908_4_2_3"/>
<dbReference type="RefSeq" id="WP_011130695.1">
    <property type="nucleotide sequence ID" value="NC_005071.1"/>
</dbReference>
<dbReference type="EMBL" id="BX548175">
    <property type="protein sequence ID" value="CAE21502.1"/>
    <property type="molecule type" value="Genomic_DNA"/>
</dbReference>
<dbReference type="AlphaFoldDB" id="Q7V650"/>
<proteinExistence type="inferred from homology"/>
<dbReference type="SUPFAM" id="SSF53067">
    <property type="entry name" value="Actin-like ATPase domain"/>
    <property type="match status" value="2"/>
</dbReference>
<evidence type="ECO:0000256" key="1">
    <source>
        <dbReference type="ARBA" id="ARBA00007125"/>
    </source>
</evidence>
<dbReference type="Pfam" id="PF02541">
    <property type="entry name" value="Ppx-GppA"/>
    <property type="match status" value="1"/>
</dbReference>
<dbReference type="InterPro" id="IPR003695">
    <property type="entry name" value="Ppx_GppA_N"/>
</dbReference>
<dbReference type="CDD" id="cd24006">
    <property type="entry name" value="ASKHA_NBD_PPX_GppA"/>
    <property type="match status" value="1"/>
</dbReference>
<name>Q7V650_PROMM</name>
<feature type="domain" description="Ppx/GppA phosphatase N-terminal" evidence="2">
    <location>
        <begin position="69"/>
        <end position="357"/>
    </location>
</feature>
<dbReference type="eggNOG" id="COG0248">
    <property type="taxonomic scope" value="Bacteria"/>
</dbReference>
<keyword evidence="5" id="KW-1185">Reference proteome</keyword>
<sequence length="566" mass="63177">MAKWSRSRLLYFMPGVEPLPFGVVDVEQEEARYVSAGQLRSERELRNVAAIDIGTNSTHLLVASVDPSLHTFSVDLAEKSTTRLGERDPDSGELTGPAMERVFETLKRFKELAASHQVEQVVASATSAVREASNGRDFLQRIQDQLGLEVDLLSGAEEARLIYLGVLSGMPFGECPHLLLDIGGGSTELILADGRDARALTSTRVGAVRLQRDFVKHEPIPPQRRSFLQTFIQGSLEPAVDKVCRRIKPGESPVMVATSGTAMAIGALLASEDDRPPLRLHGYRITRQQLDGLVEKLIAMTPEQRRIQTPINDRRAEIIVPGALILQTAMQMLSADELVLSERALREGLIVDWMLRHGLLEDRFSFQSSIRQRTVIHQVQRFAVNHRRAERVASHALSLYDHTHGVLHQDDGGGRDLLWASAMLHACGQHINLSAYHKHSWYLIRHGELLGYSEAEHLMVAAIARYHRRSLPKKRHLEWQALATREHRRLVAEMALLLRLAAAIDRRPEPVVAAIRVKSADDDQIVFELVPEGLNQNLSLEQWSLKSCASVVKEASGVTMKVVVKE</sequence>
<dbReference type="SUPFAM" id="SSF109604">
    <property type="entry name" value="HD-domain/PDEase-like"/>
    <property type="match status" value="1"/>
</dbReference>
<dbReference type="Pfam" id="PF21447">
    <property type="entry name" value="Ppx-GppA_III"/>
    <property type="match status" value="1"/>
</dbReference>
<evidence type="ECO:0000259" key="3">
    <source>
        <dbReference type="Pfam" id="PF21447"/>
    </source>
</evidence>
<organism evidence="4 5">
    <name type="scientific">Prochlorococcus marinus (strain MIT 9313)</name>
    <dbReference type="NCBI Taxonomy" id="74547"/>
    <lineage>
        <taxon>Bacteria</taxon>
        <taxon>Bacillati</taxon>
        <taxon>Cyanobacteriota</taxon>
        <taxon>Cyanophyceae</taxon>
        <taxon>Synechococcales</taxon>
        <taxon>Prochlorococcaceae</taxon>
        <taxon>Prochlorococcus</taxon>
    </lineage>
</organism>
<comment type="similarity">
    <text evidence="1">Belongs to the GppA/Ppx family.</text>
</comment>
<dbReference type="InterPro" id="IPR050273">
    <property type="entry name" value="GppA/Ppx_hydrolase"/>
</dbReference>
<dbReference type="KEGG" id="pmt:PMT_1327"/>
<keyword evidence="4" id="KW-0378">Hydrolase</keyword>
<dbReference type="InterPro" id="IPR048950">
    <property type="entry name" value="Ppx_GppA_C"/>
</dbReference>
<protein>
    <submittedName>
        <fullName evidence="4">Putative exopolyphosphatase</fullName>
        <ecNumber evidence="4">3.6.1.11</ecNumber>
    </submittedName>
</protein>
<evidence type="ECO:0000313" key="5">
    <source>
        <dbReference type="Proteomes" id="UP000001423"/>
    </source>
</evidence>